<proteinExistence type="predicted"/>
<dbReference type="EMBL" id="JASCSA010000025">
    <property type="protein sequence ID" value="MDI5886067.1"/>
    <property type="molecule type" value="Genomic_DNA"/>
</dbReference>
<name>A0ABT6UX44_9GAMM</name>
<dbReference type="RefSeq" id="WP_284727608.1">
    <property type="nucleotide sequence ID" value="NZ_JASCSA010000025.1"/>
</dbReference>
<protein>
    <recommendedName>
        <fullName evidence="3">HTH cro/C1-type domain-containing protein</fullName>
    </recommendedName>
</protein>
<evidence type="ECO:0008006" key="3">
    <source>
        <dbReference type="Google" id="ProtNLM"/>
    </source>
</evidence>
<evidence type="ECO:0000313" key="1">
    <source>
        <dbReference type="EMBL" id="MDI5886067.1"/>
    </source>
</evidence>
<gene>
    <name evidence="1" type="ORF">QLT01_17120</name>
</gene>
<comment type="caution">
    <text evidence="1">The sequence shown here is derived from an EMBL/GenBank/DDBJ whole genome shotgun (WGS) entry which is preliminary data.</text>
</comment>
<reference evidence="2" key="1">
    <citation type="submission" date="2023-07" db="EMBL/GenBank/DDBJ databases">
        <title>Genome-based characterization of strain KMM 296 and proposal for reclassification of Cobetia litoralis and Cobetia pacifica, and emended description of the species Cobetia amphilecti and Cobetia marina.</title>
        <authorList>
            <person name="Balabanova L."/>
            <person name="Nedashkovskaya O."/>
        </authorList>
    </citation>
    <scope>NUCLEOTIDE SEQUENCE [LARGE SCALE GENOMIC DNA]</scope>
    <source>
        <strain evidence="2">NRIC 0815</strain>
    </source>
</reference>
<evidence type="ECO:0000313" key="2">
    <source>
        <dbReference type="Proteomes" id="UP001229025"/>
    </source>
</evidence>
<sequence length="67" mass="7486">MDLLPMLDALKESGMTQAAIARECQVRQPTICRAYKGVDVRYSLGQKIEALYLERVKNAAPDQCSKV</sequence>
<dbReference type="Proteomes" id="UP001229025">
    <property type="component" value="Unassembled WGS sequence"/>
</dbReference>
<accession>A0ABT6UX44</accession>
<organism evidence="1 2">
    <name type="scientific">Cobetia amphilecti</name>
    <dbReference type="NCBI Taxonomy" id="1055104"/>
    <lineage>
        <taxon>Bacteria</taxon>
        <taxon>Pseudomonadati</taxon>
        <taxon>Pseudomonadota</taxon>
        <taxon>Gammaproteobacteria</taxon>
        <taxon>Oceanospirillales</taxon>
        <taxon>Halomonadaceae</taxon>
        <taxon>Cobetia</taxon>
    </lineage>
</organism>
<keyword evidence="2" id="KW-1185">Reference proteome</keyword>